<evidence type="ECO:0000256" key="2">
    <source>
        <dbReference type="ARBA" id="ARBA00022679"/>
    </source>
</evidence>
<comment type="caution">
    <text evidence="5">Lacks conserved residue(s) required for the propagation of feature annotation.</text>
</comment>
<dbReference type="PANTHER" id="PTHR11727:SF7">
    <property type="entry name" value="DIMETHYLADENOSINE TRANSFERASE-RELATED"/>
    <property type="match status" value="1"/>
</dbReference>
<evidence type="ECO:0000256" key="3">
    <source>
        <dbReference type="ARBA" id="ARBA00022691"/>
    </source>
</evidence>
<dbReference type="EMBL" id="AMFJ01021604">
    <property type="protein sequence ID" value="EKD66728.1"/>
    <property type="molecule type" value="Genomic_DNA"/>
</dbReference>
<dbReference type="Gene3D" id="1.10.8.100">
    <property type="entry name" value="Ribosomal RNA adenine dimethylase-like, domain 2"/>
    <property type="match status" value="1"/>
</dbReference>
<comment type="similarity">
    <text evidence="5">Belongs to the class I-like SAM-binding methyltransferase superfamily. rRNA adenine N(6)-methyltransferase family.</text>
</comment>
<dbReference type="GO" id="GO:0052908">
    <property type="term" value="F:16S rRNA (adenine(1518)-N(6)/adenine(1519)-N(6))-dimethyltransferase activity"/>
    <property type="evidence" value="ECO:0007669"/>
    <property type="project" value="UniProtKB-EC"/>
</dbReference>
<name>K2BD95_9BACT</name>
<gene>
    <name evidence="6" type="primary">ksgA</name>
    <name evidence="6" type="ORF">ACD_49C00018G0001</name>
</gene>
<dbReference type="EC" id="2.1.1.182" evidence="6"/>
<protein>
    <submittedName>
        <fullName evidence="6">Dimethyladenosine transferase</fullName>
        <ecNumber evidence="6">2.1.1.182</ecNumber>
    </submittedName>
</protein>
<sequence length="129" mass="15262">MQKDVADKITKKQKNKTSVLSLIVDFMCEEIREITKVWAINFMPPPKVESMVLYFKVRKDINSEIILDFLEIIKLGFSEKRKKLISNLSKRFDKNKISLIFETLEFNHNTRAEDISLDNWIKLVELIKN</sequence>
<dbReference type="SUPFAM" id="SSF53335">
    <property type="entry name" value="S-adenosyl-L-methionine-dependent methyltransferases"/>
    <property type="match status" value="1"/>
</dbReference>
<comment type="caution">
    <text evidence="6">The sequence shown here is derived from an EMBL/GenBank/DDBJ whole genome shotgun (WGS) entry which is preliminary data.</text>
</comment>
<evidence type="ECO:0000256" key="4">
    <source>
        <dbReference type="ARBA" id="ARBA00022884"/>
    </source>
</evidence>
<organism evidence="6">
    <name type="scientific">uncultured bacterium</name>
    <name type="common">gcode 4</name>
    <dbReference type="NCBI Taxonomy" id="1234023"/>
    <lineage>
        <taxon>Bacteria</taxon>
        <taxon>environmental samples</taxon>
    </lineage>
</organism>
<reference evidence="6" key="1">
    <citation type="journal article" date="2012" name="Science">
        <title>Fermentation, hydrogen, and sulfur metabolism in multiple uncultivated bacterial phyla.</title>
        <authorList>
            <person name="Wrighton K.C."/>
            <person name="Thomas B.C."/>
            <person name="Sharon I."/>
            <person name="Miller C.S."/>
            <person name="Castelle C.J."/>
            <person name="VerBerkmoes N.C."/>
            <person name="Wilkins M.J."/>
            <person name="Hettich R.L."/>
            <person name="Lipton M.S."/>
            <person name="Williams K.H."/>
            <person name="Long P.E."/>
            <person name="Banfield J.F."/>
        </authorList>
    </citation>
    <scope>NUCLEOTIDE SEQUENCE [LARGE SCALE GENOMIC DNA]</scope>
</reference>
<dbReference type="PANTHER" id="PTHR11727">
    <property type="entry name" value="DIMETHYLADENOSINE TRANSFERASE"/>
    <property type="match status" value="1"/>
</dbReference>
<dbReference type="InterPro" id="IPR001737">
    <property type="entry name" value="KsgA/Erm"/>
</dbReference>
<evidence type="ECO:0000256" key="1">
    <source>
        <dbReference type="ARBA" id="ARBA00022603"/>
    </source>
</evidence>
<keyword evidence="1 5" id="KW-0489">Methyltransferase</keyword>
<proteinExistence type="inferred from homology"/>
<dbReference type="PROSITE" id="PS51689">
    <property type="entry name" value="SAM_RNA_A_N6_MT"/>
    <property type="match status" value="1"/>
</dbReference>
<dbReference type="GO" id="GO:0005829">
    <property type="term" value="C:cytosol"/>
    <property type="evidence" value="ECO:0007669"/>
    <property type="project" value="TreeGrafter"/>
</dbReference>
<dbReference type="InterPro" id="IPR023165">
    <property type="entry name" value="rRNA_Ade_diMease-like_C"/>
</dbReference>
<evidence type="ECO:0000256" key="5">
    <source>
        <dbReference type="PROSITE-ProRule" id="PRU01026"/>
    </source>
</evidence>
<keyword evidence="4 5" id="KW-0694">RNA-binding</keyword>
<accession>K2BD95</accession>
<dbReference type="Gene3D" id="3.40.50.150">
    <property type="entry name" value="Vaccinia Virus protein VP39"/>
    <property type="match status" value="1"/>
</dbReference>
<feature type="binding site" evidence="5">
    <location>
        <position position="1"/>
    </location>
    <ligand>
        <name>S-adenosyl-L-methionine</name>
        <dbReference type="ChEBI" id="CHEBI:59789"/>
    </ligand>
</feature>
<dbReference type="Pfam" id="PF00398">
    <property type="entry name" value="RrnaAD"/>
    <property type="match status" value="1"/>
</dbReference>
<dbReference type="InterPro" id="IPR029063">
    <property type="entry name" value="SAM-dependent_MTases_sf"/>
</dbReference>
<dbReference type="GO" id="GO:0003723">
    <property type="term" value="F:RNA binding"/>
    <property type="evidence" value="ECO:0007669"/>
    <property type="project" value="UniProtKB-UniRule"/>
</dbReference>
<dbReference type="AlphaFoldDB" id="K2BD95"/>
<keyword evidence="3 5" id="KW-0949">S-adenosyl-L-methionine</keyword>
<keyword evidence="2 5" id="KW-0808">Transferase</keyword>
<evidence type="ECO:0000313" key="6">
    <source>
        <dbReference type="EMBL" id="EKD66728.1"/>
    </source>
</evidence>